<comment type="caution">
    <text evidence="2">The sequence shown here is derived from an EMBL/GenBank/DDBJ whole genome shotgun (WGS) entry which is preliminary data.</text>
</comment>
<accession>A0A7W6WI44</accession>
<evidence type="ECO:0000313" key="3">
    <source>
        <dbReference type="Proteomes" id="UP000533641"/>
    </source>
</evidence>
<dbReference type="AlphaFoldDB" id="A0A7W6WI44"/>
<proteinExistence type="predicted"/>
<evidence type="ECO:0000313" key="2">
    <source>
        <dbReference type="EMBL" id="MBB4279217.1"/>
    </source>
</evidence>
<name>A0A7W6WI44_9HYPH</name>
<sequence>MKNKAALTRAVSKGLIERHRHGAQMHDPFTSQALATKSVA</sequence>
<organism evidence="2 3">
    <name type="scientific">Rhizobium mongolense</name>
    <dbReference type="NCBI Taxonomy" id="57676"/>
    <lineage>
        <taxon>Bacteria</taxon>
        <taxon>Pseudomonadati</taxon>
        <taxon>Pseudomonadota</taxon>
        <taxon>Alphaproteobacteria</taxon>
        <taxon>Hyphomicrobiales</taxon>
        <taxon>Rhizobiaceae</taxon>
        <taxon>Rhizobium/Agrobacterium group</taxon>
        <taxon>Rhizobium</taxon>
    </lineage>
</organism>
<gene>
    <name evidence="2" type="ORF">GGE12_007030</name>
</gene>
<feature type="compositionally biased region" description="Polar residues" evidence="1">
    <location>
        <begin position="29"/>
        <end position="40"/>
    </location>
</feature>
<dbReference type="Proteomes" id="UP000533641">
    <property type="component" value="Unassembled WGS sequence"/>
</dbReference>
<dbReference type="EMBL" id="JACIGM010000025">
    <property type="protein sequence ID" value="MBB4279217.1"/>
    <property type="molecule type" value="Genomic_DNA"/>
</dbReference>
<reference evidence="2 3" key="1">
    <citation type="submission" date="2020-08" db="EMBL/GenBank/DDBJ databases">
        <title>Genomic Encyclopedia of Type Strains, Phase IV (KMG-V): Genome sequencing to study the core and pangenomes of soil and plant-associated prokaryotes.</title>
        <authorList>
            <person name="Whitman W."/>
        </authorList>
    </citation>
    <scope>NUCLEOTIDE SEQUENCE [LARGE SCALE GENOMIC DNA]</scope>
    <source>
        <strain evidence="2 3">SEMIA 402</strain>
    </source>
</reference>
<evidence type="ECO:0000256" key="1">
    <source>
        <dbReference type="SAM" id="MobiDB-lite"/>
    </source>
</evidence>
<protein>
    <submittedName>
        <fullName evidence="2">Uncharacterized protein</fullName>
    </submittedName>
</protein>
<feature type="region of interest" description="Disordered" evidence="1">
    <location>
        <begin position="16"/>
        <end position="40"/>
    </location>
</feature>